<evidence type="ECO:0000256" key="3">
    <source>
        <dbReference type="ARBA" id="ARBA00022490"/>
    </source>
</evidence>
<accession>A0A851CGD4</accession>
<evidence type="ECO:0000256" key="4">
    <source>
        <dbReference type="SAM" id="MobiDB-lite"/>
    </source>
</evidence>
<sequence length="1050" mass="115569">TRAASWLLECLCMMRDAQDMPGLLAVFQAFSEATLLLSRLTAKRLQELGDCPGWKSLAQTLQVLHKCVPLLRADIKHSSDLQDNNTFQLTERTIRELISLLKEPQDRSGIFSHQVNRLLDLLSHPDLLHFSEGRFSSHVEAVVLHGILLADSSRLDLQLELVECCWVLLQLRKSICGHMSWLEGQPGQSQGEHGLEQECHSMREKVENLDRAALRAVLCQILDGFFEEKEPLRQLVEGARSLASSGCFPGGPGGILRKLQPLTASFFIQAQQMLRAADLVLARCTKLQTAREIREWVEHLQGLLGSVPSLLLEMSRNTMEQLQALCHAWARATDSLLRCFEETVGMQEFLELSVQEMAKHKEWCDAALECWDPEGFSWHATRLTGWARWVVGATTWHVDRATDPIFRNGLLVWVEQLANSILELRAVPALCPERLSYLQTRDAFSQAASCLMDAALHVQAGLDGSNHPDILSPLRERVRSTEVAKGLELSLSHTGIRTSLDEAVFQGHNPSHPSSSAGNLHLDVPWKGDIHPAIMALLAASQAQDMAAVCAAGSALLELSDGCVDVAWEAMPVAEYPQVQVLGQHWDITALTPQIISLATDIAPSQLCAPGRLLHMALRLSGRIQETQECLAVVAGSWNCLSQQVLGFILSGDFPRGKQALDDVMLGLAGAVQLAGDIASITCSKENPIPSNVWESFLQVQAKFSHAQLNTKAFLEKAASFRGSCGMEKAILELHSVRWAVGMCVLLHTMDQFMGKDVLFLRELSSTVRNKVGSQSLLAAVAENSLRLQEAARLSYLSCPGDCGGREILALREEIQVLMEALLDVSNTLLVSPLPSASLSIRFELLQRDMALRAKALLLHLERVNMEQLQVIQDVVGVGAALSGLSQEERERSKEAFEEKASRLMADVQWVRNTLQEAPTPLQANLLSMAEHLLLLTAEAVGSTRQSFQSHQDTEDPCRDTGDPHLDSVVWYWSAKAHYLVTQLQAAHGIGTDVLQRIMECLQRGQGFPGQSSSTTWLSPAPEPTEAVGTRPCRSGAAIGATQETAELVE</sequence>
<feature type="non-terminal residue" evidence="5">
    <location>
        <position position="1050"/>
    </location>
</feature>
<dbReference type="EMBL" id="WEIV01016784">
    <property type="protein sequence ID" value="NWI55622.1"/>
    <property type="molecule type" value="Genomic_DNA"/>
</dbReference>
<protein>
    <submittedName>
        <fullName evidence="5">CTNA1 protein</fullName>
    </submittedName>
</protein>
<dbReference type="GO" id="GO:0008013">
    <property type="term" value="F:beta-catenin binding"/>
    <property type="evidence" value="ECO:0007669"/>
    <property type="project" value="TreeGrafter"/>
</dbReference>
<feature type="non-terminal residue" evidence="5">
    <location>
        <position position="1"/>
    </location>
</feature>
<dbReference type="InterPro" id="IPR006077">
    <property type="entry name" value="Vinculin/catenin"/>
</dbReference>
<comment type="caution">
    <text evidence="5">The sequence shown here is derived from an EMBL/GenBank/DDBJ whole genome shotgun (WGS) entry which is preliminary data.</text>
</comment>
<dbReference type="SUPFAM" id="SSF47220">
    <property type="entry name" value="alpha-catenin/vinculin-like"/>
    <property type="match status" value="1"/>
</dbReference>
<name>A0A851CGD4_CALVR</name>
<dbReference type="GO" id="GO:0016342">
    <property type="term" value="C:catenin complex"/>
    <property type="evidence" value="ECO:0007669"/>
    <property type="project" value="TreeGrafter"/>
</dbReference>
<feature type="region of interest" description="Disordered" evidence="4">
    <location>
        <begin position="1007"/>
        <end position="1050"/>
    </location>
</feature>
<dbReference type="Proteomes" id="UP000642973">
    <property type="component" value="Unassembled WGS sequence"/>
</dbReference>
<organism evidence="5 6">
    <name type="scientific">Calyptomena viridis</name>
    <name type="common">Lesser green broadbill</name>
    <dbReference type="NCBI Taxonomy" id="135972"/>
    <lineage>
        <taxon>Eukaryota</taxon>
        <taxon>Metazoa</taxon>
        <taxon>Chordata</taxon>
        <taxon>Craniata</taxon>
        <taxon>Vertebrata</taxon>
        <taxon>Euteleostomi</taxon>
        <taxon>Archelosauria</taxon>
        <taxon>Archosauria</taxon>
        <taxon>Dinosauria</taxon>
        <taxon>Saurischia</taxon>
        <taxon>Theropoda</taxon>
        <taxon>Coelurosauria</taxon>
        <taxon>Aves</taxon>
        <taxon>Neognathae</taxon>
        <taxon>Neoaves</taxon>
        <taxon>Telluraves</taxon>
        <taxon>Australaves</taxon>
        <taxon>Passeriformes</taxon>
        <taxon>Eurylaimidae</taxon>
        <taxon>Calyptomena</taxon>
    </lineage>
</organism>
<comment type="similarity">
    <text evidence="2">Belongs to the vinculin/alpha-catenin family.</text>
</comment>
<dbReference type="PANTHER" id="PTHR18914">
    <property type="entry name" value="ALPHA CATENIN"/>
    <property type="match status" value="1"/>
</dbReference>
<dbReference type="GO" id="GO:0005912">
    <property type="term" value="C:adherens junction"/>
    <property type="evidence" value="ECO:0007669"/>
    <property type="project" value="TreeGrafter"/>
</dbReference>
<reference evidence="5" key="1">
    <citation type="submission" date="2019-10" db="EMBL/GenBank/DDBJ databases">
        <title>Bird 10,000 Genomes (B10K) Project - Family phase.</title>
        <authorList>
            <person name="Zhang G."/>
        </authorList>
    </citation>
    <scope>NUCLEOTIDE SEQUENCE</scope>
    <source>
        <strain evidence="5">B10K-DU-002-55</strain>
        <tissue evidence="5">Muscle</tissue>
    </source>
</reference>
<evidence type="ECO:0000313" key="6">
    <source>
        <dbReference type="Proteomes" id="UP000642973"/>
    </source>
</evidence>
<dbReference type="Pfam" id="PF01044">
    <property type="entry name" value="Vinculin"/>
    <property type="match status" value="1"/>
</dbReference>
<keyword evidence="6" id="KW-1185">Reference proteome</keyword>
<dbReference type="PANTHER" id="PTHR18914:SF30">
    <property type="entry name" value="VINCULIN_ALPHA-CATENIN FAMILY MEMBER 1"/>
    <property type="match status" value="1"/>
</dbReference>
<keyword evidence="3" id="KW-0963">Cytoplasm</keyword>
<dbReference type="Gene3D" id="1.20.120.230">
    <property type="entry name" value="Alpha-catenin/vinculin-like"/>
    <property type="match status" value="3"/>
</dbReference>
<dbReference type="GO" id="GO:0051015">
    <property type="term" value="F:actin filament binding"/>
    <property type="evidence" value="ECO:0007669"/>
    <property type="project" value="InterPro"/>
</dbReference>
<proteinExistence type="inferred from homology"/>
<evidence type="ECO:0000313" key="5">
    <source>
        <dbReference type="EMBL" id="NWI55622.1"/>
    </source>
</evidence>
<dbReference type="InterPro" id="IPR036723">
    <property type="entry name" value="Alpha-catenin/vinculin-like_sf"/>
</dbReference>
<dbReference type="GO" id="GO:0005737">
    <property type="term" value="C:cytoplasm"/>
    <property type="evidence" value="ECO:0007669"/>
    <property type="project" value="UniProtKB-SubCell"/>
</dbReference>
<evidence type="ECO:0000256" key="1">
    <source>
        <dbReference type="ARBA" id="ARBA00004496"/>
    </source>
</evidence>
<dbReference type="AlphaFoldDB" id="A0A851CGD4"/>
<feature type="compositionally biased region" description="Polar residues" evidence="4">
    <location>
        <begin position="1009"/>
        <end position="1018"/>
    </location>
</feature>
<dbReference type="GO" id="GO:0098609">
    <property type="term" value="P:cell-cell adhesion"/>
    <property type="evidence" value="ECO:0007669"/>
    <property type="project" value="TreeGrafter"/>
</dbReference>
<dbReference type="GO" id="GO:0016477">
    <property type="term" value="P:cell migration"/>
    <property type="evidence" value="ECO:0007669"/>
    <property type="project" value="TreeGrafter"/>
</dbReference>
<gene>
    <name evidence="5" type="primary">Ctnna1_1</name>
    <name evidence="5" type="ORF">CALVIR_R04226</name>
</gene>
<comment type="subcellular location">
    <subcellularLocation>
        <location evidence="1">Cytoplasm</location>
    </subcellularLocation>
</comment>
<evidence type="ECO:0000256" key="2">
    <source>
        <dbReference type="ARBA" id="ARBA00008376"/>
    </source>
</evidence>